<proteinExistence type="predicted"/>
<feature type="transmembrane region" description="Helical" evidence="1">
    <location>
        <begin position="153"/>
        <end position="172"/>
    </location>
</feature>
<reference evidence="2" key="2">
    <citation type="submission" date="2020-09" db="EMBL/GenBank/DDBJ databases">
        <authorList>
            <person name="Sun Q."/>
            <person name="Ohkuma M."/>
        </authorList>
    </citation>
    <scope>NUCLEOTIDE SEQUENCE</scope>
    <source>
        <strain evidence="2">JCM 4784</strain>
    </source>
</reference>
<keyword evidence="1" id="KW-0472">Membrane</keyword>
<organism evidence="2 3">
    <name type="scientific">Streptomyces longispororuber</name>
    <dbReference type="NCBI Taxonomy" id="68230"/>
    <lineage>
        <taxon>Bacteria</taxon>
        <taxon>Bacillati</taxon>
        <taxon>Actinomycetota</taxon>
        <taxon>Actinomycetes</taxon>
        <taxon>Kitasatosporales</taxon>
        <taxon>Streptomycetaceae</taxon>
        <taxon>Streptomyces</taxon>
    </lineage>
</organism>
<accession>A0A919DHY0</accession>
<dbReference type="EMBL" id="BNBT01000013">
    <property type="protein sequence ID" value="GHE46181.1"/>
    <property type="molecule type" value="Genomic_DNA"/>
</dbReference>
<dbReference type="AlphaFoldDB" id="A0A919DHY0"/>
<sequence length="190" mass="19577">MSHTVLAVGAAVVTASGCVWYLPALADLRAAADRPASRRTAAAACLSGWTTIASAAVLLLVAEAWWLPCAAVVAGAAVTVALRVRAHVRRRREQREAAYHWAQLRPGTPPPAGTGDSRHVVAVLVGTGLIAAVTTAGLKVAAGPGGGADWPRAAIVSAAVLGLFLAVAFAHGRRVRRRARARLTHEDPPA</sequence>
<gene>
    <name evidence="2" type="ORF">GCM10018785_14920</name>
</gene>
<keyword evidence="3" id="KW-1185">Reference proteome</keyword>
<keyword evidence="1" id="KW-1133">Transmembrane helix</keyword>
<feature type="transmembrane region" description="Helical" evidence="1">
    <location>
        <begin position="40"/>
        <end position="59"/>
    </location>
</feature>
<dbReference type="Proteomes" id="UP000608024">
    <property type="component" value="Unassembled WGS sequence"/>
</dbReference>
<name>A0A919DHY0_9ACTN</name>
<keyword evidence="1" id="KW-0812">Transmembrane</keyword>
<evidence type="ECO:0000313" key="3">
    <source>
        <dbReference type="Proteomes" id="UP000608024"/>
    </source>
</evidence>
<evidence type="ECO:0000313" key="2">
    <source>
        <dbReference type="EMBL" id="GHE46181.1"/>
    </source>
</evidence>
<dbReference type="RefSeq" id="WP_190135022.1">
    <property type="nucleotide sequence ID" value="NZ_BNBT01000013.1"/>
</dbReference>
<reference evidence="2" key="1">
    <citation type="journal article" date="2014" name="Int. J. Syst. Evol. Microbiol.">
        <title>Complete genome sequence of Corynebacterium casei LMG S-19264T (=DSM 44701T), isolated from a smear-ripened cheese.</title>
        <authorList>
            <consortium name="US DOE Joint Genome Institute (JGI-PGF)"/>
            <person name="Walter F."/>
            <person name="Albersmeier A."/>
            <person name="Kalinowski J."/>
            <person name="Ruckert C."/>
        </authorList>
    </citation>
    <scope>NUCLEOTIDE SEQUENCE</scope>
    <source>
        <strain evidence="2">JCM 4784</strain>
    </source>
</reference>
<feature type="transmembrane region" description="Helical" evidence="1">
    <location>
        <begin position="120"/>
        <end position="141"/>
    </location>
</feature>
<evidence type="ECO:0000256" key="1">
    <source>
        <dbReference type="SAM" id="Phobius"/>
    </source>
</evidence>
<feature type="transmembrane region" description="Helical" evidence="1">
    <location>
        <begin position="65"/>
        <end position="84"/>
    </location>
</feature>
<feature type="transmembrane region" description="Helical" evidence="1">
    <location>
        <begin position="6"/>
        <end position="28"/>
    </location>
</feature>
<comment type="caution">
    <text evidence="2">The sequence shown here is derived from an EMBL/GenBank/DDBJ whole genome shotgun (WGS) entry which is preliminary data.</text>
</comment>
<protein>
    <submittedName>
        <fullName evidence="2">Uncharacterized protein</fullName>
    </submittedName>
</protein>